<gene>
    <name evidence="11" type="primary">aroK</name>
    <name evidence="12" type="ORF">AMJ44_12820</name>
</gene>
<feature type="binding site" evidence="11">
    <location>
        <position position="79"/>
    </location>
    <ligand>
        <name>substrate</name>
    </ligand>
</feature>
<dbReference type="Proteomes" id="UP000051861">
    <property type="component" value="Unassembled WGS sequence"/>
</dbReference>
<dbReference type="SUPFAM" id="SSF52540">
    <property type="entry name" value="P-loop containing nucleoside triphosphate hydrolases"/>
    <property type="match status" value="1"/>
</dbReference>
<dbReference type="PATRIC" id="fig|1703775.3.peg.1687"/>
<dbReference type="AlphaFoldDB" id="A0A0S7XRF5"/>
<keyword evidence="6 11" id="KW-0547">Nucleotide-binding</keyword>
<dbReference type="GO" id="GO:0005829">
    <property type="term" value="C:cytosol"/>
    <property type="evidence" value="ECO:0007669"/>
    <property type="project" value="TreeGrafter"/>
</dbReference>
<keyword evidence="11" id="KW-0963">Cytoplasm</keyword>
<evidence type="ECO:0000256" key="2">
    <source>
        <dbReference type="ARBA" id="ARBA00006997"/>
    </source>
</evidence>
<sequence length="171" mass="19472">MMNVILIGFMGSGKSAIGHKLARELGMDYLDTDEIIEKTEKMPINDIFAQKGEPHFRSLETEVIKTLQDYDNFVISTGGGMVLREENVKMLREIGPLVLLWAEPEVVYQRVKRETHRPLLNVSDPKAEIKKILDYRTPIYNRVADLKVDTSKLNVGEAVAKITQWLKSKSI</sequence>
<evidence type="ECO:0000256" key="10">
    <source>
        <dbReference type="ARBA" id="ARBA00048567"/>
    </source>
</evidence>
<dbReference type="PROSITE" id="PS01128">
    <property type="entry name" value="SHIKIMATE_KINASE"/>
    <property type="match status" value="1"/>
</dbReference>
<dbReference type="GO" id="GO:0004765">
    <property type="term" value="F:shikimate kinase activity"/>
    <property type="evidence" value="ECO:0007669"/>
    <property type="project" value="UniProtKB-UniRule"/>
</dbReference>
<evidence type="ECO:0000256" key="6">
    <source>
        <dbReference type="ARBA" id="ARBA00022741"/>
    </source>
</evidence>
<dbReference type="EC" id="2.7.1.71" evidence="3 11"/>
<dbReference type="PANTHER" id="PTHR21087:SF16">
    <property type="entry name" value="SHIKIMATE KINASE 1, CHLOROPLASTIC"/>
    <property type="match status" value="1"/>
</dbReference>
<accession>A0A0S7XRF5</accession>
<evidence type="ECO:0000256" key="1">
    <source>
        <dbReference type="ARBA" id="ARBA00004842"/>
    </source>
</evidence>
<keyword evidence="7 11" id="KW-0418">Kinase</keyword>
<keyword evidence="5 11" id="KW-0808">Transferase</keyword>
<evidence type="ECO:0000256" key="4">
    <source>
        <dbReference type="ARBA" id="ARBA00022605"/>
    </source>
</evidence>
<evidence type="ECO:0000256" key="7">
    <source>
        <dbReference type="ARBA" id="ARBA00022777"/>
    </source>
</evidence>
<evidence type="ECO:0000313" key="12">
    <source>
        <dbReference type="EMBL" id="KPJ64444.1"/>
    </source>
</evidence>
<dbReference type="EMBL" id="LIZX01000182">
    <property type="protein sequence ID" value="KPJ64444.1"/>
    <property type="molecule type" value="Genomic_DNA"/>
</dbReference>
<feature type="binding site" evidence="11">
    <location>
        <position position="15"/>
    </location>
    <ligand>
        <name>Mg(2+)</name>
        <dbReference type="ChEBI" id="CHEBI:18420"/>
    </ligand>
</feature>
<comment type="similarity">
    <text evidence="2 11">Belongs to the shikimate kinase family.</text>
</comment>
<dbReference type="GO" id="GO:0009073">
    <property type="term" value="P:aromatic amino acid family biosynthetic process"/>
    <property type="evidence" value="ECO:0007669"/>
    <property type="project" value="UniProtKB-KW"/>
</dbReference>
<evidence type="ECO:0000313" key="13">
    <source>
        <dbReference type="Proteomes" id="UP000051861"/>
    </source>
</evidence>
<dbReference type="UniPathway" id="UPA00053">
    <property type="reaction ID" value="UER00088"/>
</dbReference>
<evidence type="ECO:0000256" key="11">
    <source>
        <dbReference type="HAMAP-Rule" id="MF_00109"/>
    </source>
</evidence>
<dbReference type="Pfam" id="PF01202">
    <property type="entry name" value="SKI"/>
    <property type="match status" value="1"/>
</dbReference>
<organism evidence="12 13">
    <name type="scientific">candidate division WOR-1 bacterium DG_54_3</name>
    <dbReference type="NCBI Taxonomy" id="1703775"/>
    <lineage>
        <taxon>Bacteria</taxon>
        <taxon>Bacillati</taxon>
        <taxon>Saganbacteria</taxon>
    </lineage>
</organism>
<feature type="binding site" evidence="11">
    <location>
        <begin position="11"/>
        <end position="16"/>
    </location>
    <ligand>
        <name>ATP</name>
        <dbReference type="ChEBI" id="CHEBI:30616"/>
    </ligand>
</feature>
<comment type="subunit">
    <text evidence="11">Monomer.</text>
</comment>
<comment type="subcellular location">
    <subcellularLocation>
        <location evidence="11">Cytoplasm</location>
    </subcellularLocation>
</comment>
<dbReference type="PRINTS" id="PR01100">
    <property type="entry name" value="SHIKIMTKNASE"/>
</dbReference>
<comment type="caution">
    <text evidence="11">Lacks conserved residue(s) required for the propagation of feature annotation.</text>
</comment>
<dbReference type="InterPro" id="IPR027417">
    <property type="entry name" value="P-loop_NTPase"/>
</dbReference>
<feature type="binding site" evidence="11">
    <location>
        <position position="33"/>
    </location>
    <ligand>
        <name>substrate</name>
    </ligand>
</feature>
<comment type="catalytic activity">
    <reaction evidence="10 11">
        <text>shikimate + ATP = 3-phosphoshikimate + ADP + H(+)</text>
        <dbReference type="Rhea" id="RHEA:13121"/>
        <dbReference type="ChEBI" id="CHEBI:15378"/>
        <dbReference type="ChEBI" id="CHEBI:30616"/>
        <dbReference type="ChEBI" id="CHEBI:36208"/>
        <dbReference type="ChEBI" id="CHEBI:145989"/>
        <dbReference type="ChEBI" id="CHEBI:456216"/>
        <dbReference type="EC" id="2.7.1.71"/>
    </reaction>
</comment>
<comment type="cofactor">
    <cofactor evidence="11">
        <name>Mg(2+)</name>
        <dbReference type="ChEBI" id="CHEBI:18420"/>
    </cofactor>
    <text evidence="11">Binds 1 Mg(2+) ion per subunit.</text>
</comment>
<evidence type="ECO:0000256" key="3">
    <source>
        <dbReference type="ARBA" id="ARBA00012154"/>
    </source>
</evidence>
<dbReference type="Gene3D" id="3.40.50.300">
    <property type="entry name" value="P-loop containing nucleotide triphosphate hydrolases"/>
    <property type="match status" value="1"/>
</dbReference>
<dbReference type="InterPro" id="IPR000623">
    <property type="entry name" value="Shikimate_kinase/TSH1"/>
</dbReference>
<dbReference type="PANTHER" id="PTHR21087">
    <property type="entry name" value="SHIKIMATE KINASE"/>
    <property type="match status" value="1"/>
</dbReference>
<protein>
    <recommendedName>
        <fullName evidence="3 11">Shikimate kinase</fullName>
        <shortName evidence="11">SK</shortName>
        <ecNumber evidence="3 11">2.7.1.71</ecNumber>
    </recommendedName>
</protein>
<evidence type="ECO:0000256" key="5">
    <source>
        <dbReference type="ARBA" id="ARBA00022679"/>
    </source>
</evidence>
<dbReference type="HAMAP" id="MF_00109">
    <property type="entry name" value="Shikimate_kinase"/>
    <property type="match status" value="1"/>
</dbReference>
<comment type="caution">
    <text evidence="12">The sequence shown here is derived from an EMBL/GenBank/DDBJ whole genome shotgun (WGS) entry which is preliminary data.</text>
</comment>
<feature type="binding site" evidence="11">
    <location>
        <position position="117"/>
    </location>
    <ligand>
        <name>ATP</name>
        <dbReference type="ChEBI" id="CHEBI:30616"/>
    </ligand>
</feature>
<dbReference type="GO" id="GO:0005524">
    <property type="term" value="F:ATP binding"/>
    <property type="evidence" value="ECO:0007669"/>
    <property type="project" value="UniProtKB-UniRule"/>
</dbReference>
<evidence type="ECO:0000256" key="8">
    <source>
        <dbReference type="ARBA" id="ARBA00022840"/>
    </source>
</evidence>
<dbReference type="InterPro" id="IPR023000">
    <property type="entry name" value="Shikimate_kinase_CS"/>
</dbReference>
<dbReference type="CDD" id="cd00464">
    <property type="entry name" value="SK"/>
    <property type="match status" value="1"/>
</dbReference>
<keyword evidence="4 11" id="KW-0028">Amino-acid biosynthesis</keyword>
<dbReference type="GO" id="GO:0000287">
    <property type="term" value="F:magnesium ion binding"/>
    <property type="evidence" value="ECO:0007669"/>
    <property type="project" value="UniProtKB-UniRule"/>
</dbReference>
<feature type="binding site" evidence="11">
    <location>
        <position position="136"/>
    </location>
    <ligand>
        <name>substrate</name>
    </ligand>
</feature>
<keyword evidence="9 11" id="KW-0057">Aromatic amino acid biosynthesis</keyword>
<feature type="binding site" evidence="11">
    <location>
        <position position="57"/>
    </location>
    <ligand>
        <name>substrate</name>
    </ligand>
</feature>
<proteinExistence type="inferred from homology"/>
<name>A0A0S7XRF5_UNCSA</name>
<comment type="pathway">
    <text evidence="1 11">Metabolic intermediate biosynthesis; chorismate biosynthesis; chorismate from D-erythrose 4-phosphate and phosphoenolpyruvate: step 5/7.</text>
</comment>
<reference evidence="12 13" key="1">
    <citation type="journal article" date="2015" name="Microbiome">
        <title>Genomic resolution of linkages in carbon, nitrogen, and sulfur cycling among widespread estuary sediment bacteria.</title>
        <authorList>
            <person name="Baker B.J."/>
            <person name="Lazar C.S."/>
            <person name="Teske A.P."/>
            <person name="Dick G.J."/>
        </authorList>
    </citation>
    <scope>NUCLEOTIDE SEQUENCE [LARGE SCALE GENOMIC DNA]</scope>
    <source>
        <strain evidence="12">DG_54_3</strain>
    </source>
</reference>
<dbReference type="GO" id="GO:0008652">
    <property type="term" value="P:amino acid biosynthetic process"/>
    <property type="evidence" value="ECO:0007669"/>
    <property type="project" value="UniProtKB-KW"/>
</dbReference>
<evidence type="ECO:0000256" key="9">
    <source>
        <dbReference type="ARBA" id="ARBA00023141"/>
    </source>
</evidence>
<comment type="function">
    <text evidence="11">Catalyzes the specific phosphorylation of the 3-hydroxyl group of shikimic acid using ATP as a cosubstrate.</text>
</comment>
<keyword evidence="11" id="KW-0460">Magnesium</keyword>
<dbReference type="InterPro" id="IPR031322">
    <property type="entry name" value="Shikimate/glucono_kinase"/>
</dbReference>
<keyword evidence="8 11" id="KW-0067">ATP-binding</keyword>
<dbReference type="GO" id="GO:0009423">
    <property type="term" value="P:chorismate biosynthetic process"/>
    <property type="evidence" value="ECO:0007669"/>
    <property type="project" value="UniProtKB-UniRule"/>
</dbReference>
<keyword evidence="11" id="KW-0479">Metal-binding</keyword>